<sequence length="195" mass="22860">MNRLIVYGSFAVVILLLYGIKKLFLDKIKNQVLRYILAMAVSYAVLIIFSIIGIENEVISTAFQRTRLSFGLGRGRIEPIMAMVVVPALYSLFFIGYFKKDLSPEERWKVSKRVMLSVFVNGILSFVLLMLFYRSYYFGYSLSKQWALIKASCEYIDWRFLPPFVGLMVLFVYIMKREHFKQDKKSKKGKKHDDR</sequence>
<proteinExistence type="predicted"/>
<keyword evidence="1" id="KW-0812">Transmembrane</keyword>
<feature type="transmembrane region" description="Helical" evidence="1">
    <location>
        <begin position="118"/>
        <end position="136"/>
    </location>
</feature>
<organism evidence="2 3">
    <name type="scientific">Treponema pedis str. T A4</name>
    <dbReference type="NCBI Taxonomy" id="1291379"/>
    <lineage>
        <taxon>Bacteria</taxon>
        <taxon>Pseudomonadati</taxon>
        <taxon>Spirochaetota</taxon>
        <taxon>Spirochaetia</taxon>
        <taxon>Spirochaetales</taxon>
        <taxon>Treponemataceae</taxon>
        <taxon>Treponema</taxon>
    </lineage>
</organism>
<feature type="transmembrane region" description="Helical" evidence="1">
    <location>
        <begin position="156"/>
        <end position="175"/>
    </location>
</feature>
<dbReference type="AlphaFoldDB" id="S5ZUG7"/>
<evidence type="ECO:0000256" key="1">
    <source>
        <dbReference type="SAM" id="Phobius"/>
    </source>
</evidence>
<keyword evidence="1" id="KW-0472">Membrane</keyword>
<accession>S5ZUG7</accession>
<keyword evidence="3" id="KW-1185">Reference proteome</keyword>
<protein>
    <submittedName>
        <fullName evidence="2">Uncharacterized protein</fullName>
    </submittedName>
</protein>
<dbReference type="STRING" id="1291379.TPE_1345"/>
<feature type="transmembrane region" description="Helical" evidence="1">
    <location>
        <begin position="80"/>
        <end position="98"/>
    </location>
</feature>
<dbReference type="RefSeq" id="WP_020965140.1">
    <property type="nucleotide sequence ID" value="NC_022097.1"/>
</dbReference>
<feature type="transmembrane region" description="Helical" evidence="1">
    <location>
        <begin position="32"/>
        <end position="54"/>
    </location>
</feature>
<evidence type="ECO:0000313" key="2">
    <source>
        <dbReference type="EMBL" id="AGT43840.1"/>
    </source>
</evidence>
<dbReference type="Proteomes" id="UP000015620">
    <property type="component" value="Chromosome"/>
</dbReference>
<keyword evidence="1" id="KW-1133">Transmembrane helix</keyword>
<dbReference type="HOGENOM" id="CLU_124438_0_0_12"/>
<evidence type="ECO:0000313" key="3">
    <source>
        <dbReference type="Proteomes" id="UP000015620"/>
    </source>
</evidence>
<reference evidence="2 3" key="1">
    <citation type="journal article" date="2013" name="PLoS ONE">
        <title>Genome-Wide Relatedness of Treponema pedis, from Gingiva and Necrotic Skin Lesions of Pigs, with the Human Oral Pathogen Treponema denticola.</title>
        <authorList>
            <person name="Svartstrom O."/>
            <person name="Mushtaq M."/>
            <person name="Pringle M."/>
            <person name="Segerman B."/>
        </authorList>
    </citation>
    <scope>NUCLEOTIDE SEQUENCE [LARGE SCALE GENOMIC DNA]</scope>
    <source>
        <strain evidence="2">T A4</strain>
    </source>
</reference>
<dbReference type="OrthoDB" id="9898132at2"/>
<dbReference type="KEGG" id="tped:TPE_1345"/>
<gene>
    <name evidence="2" type="ORF">TPE_1345</name>
</gene>
<feature type="transmembrane region" description="Helical" evidence="1">
    <location>
        <begin position="6"/>
        <end position="25"/>
    </location>
</feature>
<dbReference type="EMBL" id="CP004120">
    <property type="protein sequence ID" value="AGT43840.1"/>
    <property type="molecule type" value="Genomic_DNA"/>
</dbReference>
<dbReference type="PATRIC" id="fig|1291379.3.peg.1337"/>
<dbReference type="GeneID" id="301089924"/>
<name>S5ZUG7_9SPIR</name>